<evidence type="ECO:0000313" key="3">
    <source>
        <dbReference type="Proteomes" id="UP001054945"/>
    </source>
</evidence>
<feature type="compositionally biased region" description="Low complexity" evidence="1">
    <location>
        <begin position="134"/>
        <end position="143"/>
    </location>
</feature>
<feature type="region of interest" description="Disordered" evidence="1">
    <location>
        <begin position="113"/>
        <end position="143"/>
    </location>
</feature>
<organism evidence="2 3">
    <name type="scientific">Caerostris extrusa</name>
    <name type="common">Bark spider</name>
    <name type="synonym">Caerostris bankana</name>
    <dbReference type="NCBI Taxonomy" id="172846"/>
    <lineage>
        <taxon>Eukaryota</taxon>
        <taxon>Metazoa</taxon>
        <taxon>Ecdysozoa</taxon>
        <taxon>Arthropoda</taxon>
        <taxon>Chelicerata</taxon>
        <taxon>Arachnida</taxon>
        <taxon>Araneae</taxon>
        <taxon>Araneomorphae</taxon>
        <taxon>Entelegynae</taxon>
        <taxon>Araneoidea</taxon>
        <taxon>Araneidae</taxon>
        <taxon>Caerostris</taxon>
    </lineage>
</organism>
<gene>
    <name evidence="2" type="ORF">CEXT_477221</name>
</gene>
<dbReference type="AlphaFoldDB" id="A0AAV4T1W6"/>
<evidence type="ECO:0000313" key="2">
    <source>
        <dbReference type="EMBL" id="GIY40648.1"/>
    </source>
</evidence>
<dbReference type="EMBL" id="BPLR01010642">
    <property type="protein sequence ID" value="GIY40648.1"/>
    <property type="molecule type" value="Genomic_DNA"/>
</dbReference>
<dbReference type="Proteomes" id="UP001054945">
    <property type="component" value="Unassembled WGS sequence"/>
</dbReference>
<comment type="caution">
    <text evidence="2">The sequence shown here is derived from an EMBL/GenBank/DDBJ whole genome shotgun (WGS) entry which is preliminary data.</text>
</comment>
<accession>A0AAV4T1W6</accession>
<reference evidence="2 3" key="1">
    <citation type="submission" date="2021-06" db="EMBL/GenBank/DDBJ databases">
        <title>Caerostris extrusa draft genome.</title>
        <authorList>
            <person name="Kono N."/>
            <person name="Arakawa K."/>
        </authorList>
    </citation>
    <scope>NUCLEOTIDE SEQUENCE [LARGE SCALE GENOMIC DNA]</scope>
</reference>
<name>A0AAV4T1W6_CAEEX</name>
<sequence length="155" mass="17493">MFFTAIKQFTNFPSGWKLFSKDQQHDKEILLRDWCLRAVLHSKGAYIYMTRNSPDGLILESRCTENLPLWTLMTSKKELNDYHTDYNLGLGTEEVQQIQQKLSSLKIQIHVSRSEKTSSSASHSKGDHRPPGPSGASTSSEVSSARVRGVWCGMS</sequence>
<protein>
    <submittedName>
        <fullName evidence="2">Uncharacterized protein</fullName>
    </submittedName>
</protein>
<evidence type="ECO:0000256" key="1">
    <source>
        <dbReference type="SAM" id="MobiDB-lite"/>
    </source>
</evidence>
<proteinExistence type="predicted"/>
<keyword evidence="3" id="KW-1185">Reference proteome</keyword>